<dbReference type="Proteomes" id="UP000824890">
    <property type="component" value="Unassembled WGS sequence"/>
</dbReference>
<organism evidence="1 2">
    <name type="scientific">Brassica napus</name>
    <name type="common">Rape</name>
    <dbReference type="NCBI Taxonomy" id="3708"/>
    <lineage>
        <taxon>Eukaryota</taxon>
        <taxon>Viridiplantae</taxon>
        <taxon>Streptophyta</taxon>
        <taxon>Embryophyta</taxon>
        <taxon>Tracheophyta</taxon>
        <taxon>Spermatophyta</taxon>
        <taxon>Magnoliopsida</taxon>
        <taxon>eudicotyledons</taxon>
        <taxon>Gunneridae</taxon>
        <taxon>Pentapetalae</taxon>
        <taxon>rosids</taxon>
        <taxon>malvids</taxon>
        <taxon>Brassicales</taxon>
        <taxon>Brassicaceae</taxon>
        <taxon>Brassiceae</taxon>
        <taxon>Brassica</taxon>
    </lineage>
</organism>
<proteinExistence type="predicted"/>
<name>A0ABQ8BGA0_BRANA</name>
<reference evidence="1 2" key="1">
    <citation type="submission" date="2021-05" db="EMBL/GenBank/DDBJ databases">
        <title>Genome Assembly of Synthetic Allotetraploid Brassica napus Reveals Homoeologous Exchanges between Subgenomes.</title>
        <authorList>
            <person name="Davis J.T."/>
        </authorList>
    </citation>
    <scope>NUCLEOTIDE SEQUENCE [LARGE SCALE GENOMIC DNA]</scope>
    <source>
        <strain evidence="2">cv. Da-Ae</strain>
        <tissue evidence="1">Seedling</tissue>
    </source>
</reference>
<evidence type="ECO:0000313" key="1">
    <source>
        <dbReference type="EMBL" id="KAH0903836.1"/>
    </source>
</evidence>
<accession>A0ABQ8BGA0</accession>
<keyword evidence="2" id="KW-1185">Reference proteome</keyword>
<feature type="non-terminal residue" evidence="1">
    <location>
        <position position="1"/>
    </location>
</feature>
<sequence>SRIRSKRKLSHRALGSKSSLGPSTDLTVEYLLKCLGRETSGSGDKDSIFMMMSSFGSIVLRIGLPILEWRRLQCMKCSLIQALQIGCRIELKLFLILFAFSGKKMFYRHSRSGDIIVKEFPNVDRKMPNFGKWAERFDFMIFPDVSRLIVTVGKHFISKVPEAMSAKKVFSLDKVALPDITRSLQRDLQLHQFREKINVGVSASQQEENLKKKVSAHDEVGLLAAADNTALRQEIKDFP</sequence>
<gene>
    <name evidence="1" type="ORF">HID58_043339</name>
</gene>
<dbReference type="EMBL" id="JAGKQM010000011">
    <property type="protein sequence ID" value="KAH0903836.1"/>
    <property type="molecule type" value="Genomic_DNA"/>
</dbReference>
<evidence type="ECO:0000313" key="2">
    <source>
        <dbReference type="Proteomes" id="UP000824890"/>
    </source>
</evidence>
<comment type="caution">
    <text evidence="1">The sequence shown here is derived from an EMBL/GenBank/DDBJ whole genome shotgun (WGS) entry which is preliminary data.</text>
</comment>
<protein>
    <submittedName>
        <fullName evidence="1">Uncharacterized protein</fullName>
    </submittedName>
</protein>